<protein>
    <submittedName>
        <fullName evidence="1">Uncharacterized protein</fullName>
    </submittedName>
</protein>
<sequence length="502" mass="55130">MDSIDLGDRGVHLRRTGDMRVVEIEGEPISPEDFHGSSRDWLDIHVKKQQRADVLGLTASFPPKRTFGRKTENGPRERSRSKRPRAPRLPEDDIKVVIRPRDGVDTSRQNEIKIQRGILMAAKISTEEASGDVFRVNKDQNIMVVSTPMLENAQRYRGIVEILLDGKRFGVAAYATPPENTAKGVIHGIPEEDTEEDINGNLIGARNPSILQARRMGRSGSAGGEKVQGLLDAEPTGGTCVHAGVRGMRQGAPHGRPIVQKEVQDAVHRTAEKLGKETEQAGPPEAGRGKLSKVARGRLPLAIKEPCRGTEIQVDVEDGRTTAVGIQKRRRTPRELGGDEQGGNAFAETGQANELAEIKALLKQALAENKALREELNRLKEETRERVEVVHAPEETTSAESDGGESASPPVKRRARVMARPRREAREAKPVSGHQETFVTKNMLESAITGCMERMLTALQSRASRLAQGTPNPFDAWAHYTRNQLVQLAEDAAKTQRVQAAV</sequence>
<organism evidence="1 2">
    <name type="scientific">Ixodes persulcatus</name>
    <name type="common">Taiga tick</name>
    <dbReference type="NCBI Taxonomy" id="34615"/>
    <lineage>
        <taxon>Eukaryota</taxon>
        <taxon>Metazoa</taxon>
        <taxon>Ecdysozoa</taxon>
        <taxon>Arthropoda</taxon>
        <taxon>Chelicerata</taxon>
        <taxon>Arachnida</taxon>
        <taxon>Acari</taxon>
        <taxon>Parasitiformes</taxon>
        <taxon>Ixodida</taxon>
        <taxon>Ixodoidea</taxon>
        <taxon>Ixodidae</taxon>
        <taxon>Ixodinae</taxon>
        <taxon>Ixodes</taxon>
    </lineage>
</organism>
<accession>A0AC60QSF2</accession>
<gene>
    <name evidence="1" type="ORF">HPB47_016839</name>
</gene>
<name>A0AC60QSF2_IXOPE</name>
<evidence type="ECO:0000313" key="2">
    <source>
        <dbReference type="Proteomes" id="UP000805193"/>
    </source>
</evidence>
<comment type="caution">
    <text evidence="1">The sequence shown here is derived from an EMBL/GenBank/DDBJ whole genome shotgun (WGS) entry which is preliminary data.</text>
</comment>
<reference evidence="1 2" key="1">
    <citation type="journal article" date="2020" name="Cell">
        <title>Large-Scale Comparative Analyses of Tick Genomes Elucidate Their Genetic Diversity and Vector Capacities.</title>
        <authorList>
            <consortium name="Tick Genome and Microbiome Consortium (TIGMIC)"/>
            <person name="Jia N."/>
            <person name="Wang J."/>
            <person name="Shi W."/>
            <person name="Du L."/>
            <person name="Sun Y."/>
            <person name="Zhan W."/>
            <person name="Jiang J.F."/>
            <person name="Wang Q."/>
            <person name="Zhang B."/>
            <person name="Ji P."/>
            <person name="Bell-Sakyi L."/>
            <person name="Cui X.M."/>
            <person name="Yuan T.T."/>
            <person name="Jiang B.G."/>
            <person name="Yang W.F."/>
            <person name="Lam T.T."/>
            <person name="Chang Q.C."/>
            <person name="Ding S.J."/>
            <person name="Wang X.J."/>
            <person name="Zhu J.G."/>
            <person name="Ruan X.D."/>
            <person name="Zhao L."/>
            <person name="Wei J.T."/>
            <person name="Ye R.Z."/>
            <person name="Que T.C."/>
            <person name="Du C.H."/>
            <person name="Zhou Y.H."/>
            <person name="Cheng J.X."/>
            <person name="Dai P.F."/>
            <person name="Guo W.B."/>
            <person name="Han X.H."/>
            <person name="Huang E.J."/>
            <person name="Li L.F."/>
            <person name="Wei W."/>
            <person name="Gao Y.C."/>
            <person name="Liu J.Z."/>
            <person name="Shao H.Z."/>
            <person name="Wang X."/>
            <person name="Wang C.C."/>
            <person name="Yang T.C."/>
            <person name="Huo Q.B."/>
            <person name="Li W."/>
            <person name="Chen H.Y."/>
            <person name="Chen S.E."/>
            <person name="Zhou L.G."/>
            <person name="Ni X.B."/>
            <person name="Tian J.H."/>
            <person name="Sheng Y."/>
            <person name="Liu T."/>
            <person name="Pan Y.S."/>
            <person name="Xia L.Y."/>
            <person name="Li J."/>
            <person name="Zhao F."/>
            <person name="Cao W.C."/>
        </authorList>
    </citation>
    <scope>NUCLEOTIDE SEQUENCE [LARGE SCALE GENOMIC DNA]</scope>
    <source>
        <strain evidence="1">Iper-2018</strain>
    </source>
</reference>
<evidence type="ECO:0000313" key="1">
    <source>
        <dbReference type="EMBL" id="KAG0438855.1"/>
    </source>
</evidence>
<keyword evidence="2" id="KW-1185">Reference proteome</keyword>
<dbReference type="Proteomes" id="UP000805193">
    <property type="component" value="Unassembled WGS sequence"/>
</dbReference>
<proteinExistence type="predicted"/>
<dbReference type="EMBL" id="JABSTQ010005652">
    <property type="protein sequence ID" value="KAG0438855.1"/>
    <property type="molecule type" value="Genomic_DNA"/>
</dbReference>